<evidence type="ECO:0000313" key="9">
    <source>
        <dbReference type="Proteomes" id="UP000799429"/>
    </source>
</evidence>
<proteinExistence type="predicted"/>
<dbReference type="PANTHER" id="PTHR42718:SF1">
    <property type="entry name" value="LOW AFFINITY AMMONIUM TRANSPORTER"/>
    <property type="match status" value="1"/>
</dbReference>
<dbReference type="Gene3D" id="1.20.1720.10">
    <property type="entry name" value="Multidrug resistance protein D"/>
    <property type="match status" value="1"/>
</dbReference>
<dbReference type="InterPro" id="IPR036259">
    <property type="entry name" value="MFS_trans_sf"/>
</dbReference>
<feature type="region of interest" description="Disordered" evidence="5">
    <location>
        <begin position="1"/>
        <end position="34"/>
    </location>
</feature>
<dbReference type="PANTHER" id="PTHR42718">
    <property type="entry name" value="MAJOR FACILITATOR SUPERFAMILY MULTIDRUG TRANSPORTER MFSC"/>
    <property type="match status" value="1"/>
</dbReference>
<dbReference type="InterPro" id="IPR020846">
    <property type="entry name" value="MFS_dom"/>
</dbReference>
<dbReference type="PROSITE" id="PS50850">
    <property type="entry name" value="MFS"/>
    <property type="match status" value="1"/>
</dbReference>
<keyword evidence="4 6" id="KW-0472">Membrane</keyword>
<dbReference type="GO" id="GO:0016020">
    <property type="term" value="C:membrane"/>
    <property type="evidence" value="ECO:0007669"/>
    <property type="project" value="UniProtKB-SubCell"/>
</dbReference>
<protein>
    <submittedName>
        <fullName evidence="8">MFS general substrate transporter</fullName>
    </submittedName>
</protein>
<feature type="transmembrane region" description="Helical" evidence="6">
    <location>
        <begin position="323"/>
        <end position="344"/>
    </location>
</feature>
<dbReference type="SUPFAM" id="SSF103473">
    <property type="entry name" value="MFS general substrate transporter"/>
    <property type="match status" value="2"/>
</dbReference>
<evidence type="ECO:0000313" key="8">
    <source>
        <dbReference type="EMBL" id="KAF2836787.1"/>
    </source>
</evidence>
<evidence type="ECO:0000256" key="6">
    <source>
        <dbReference type="SAM" id="Phobius"/>
    </source>
</evidence>
<evidence type="ECO:0000256" key="3">
    <source>
        <dbReference type="ARBA" id="ARBA00022989"/>
    </source>
</evidence>
<dbReference type="Pfam" id="PF07690">
    <property type="entry name" value="MFS_1"/>
    <property type="match status" value="1"/>
</dbReference>
<keyword evidence="2 6" id="KW-0812">Transmembrane</keyword>
<feature type="transmembrane region" description="Helical" evidence="6">
    <location>
        <begin position="356"/>
        <end position="380"/>
    </location>
</feature>
<feature type="transmembrane region" description="Helical" evidence="6">
    <location>
        <begin position="412"/>
        <end position="438"/>
    </location>
</feature>
<feature type="transmembrane region" description="Helical" evidence="6">
    <location>
        <begin position="125"/>
        <end position="147"/>
    </location>
</feature>
<feature type="transmembrane region" description="Helical" evidence="6">
    <location>
        <begin position="214"/>
        <end position="234"/>
    </location>
</feature>
<feature type="transmembrane region" description="Helical" evidence="6">
    <location>
        <begin position="183"/>
        <end position="208"/>
    </location>
</feature>
<keyword evidence="9" id="KW-1185">Reference proteome</keyword>
<sequence length="519" mass="55527">MPEIEEEKVSSIGDDQYDDESYPPGVASDEEKAKDLTRGSSHISIAETLSLPHEIAFVAVVCMAQAMTQAGLAQCLSILRVVGDSMGLSNTSELSWLIASYSLTVGTFILFAGRLGDLFGYKKMILIGFSWFSVWSMIAGLSVYSNYVLFNFARASQGLGPAILLPNALAILGATYRPGPRKAMVFAIFGATAPGGAVLGATFAALLALEWWPWAFFAFAIVLAVLVVLSYLIIPSPPPAPLSNEPLSEKLHDLDLPGAITGILALVLINFAWNQAPIVGWSTPYVYIILILGLLFVPVFFFIELRVARKPLIPLHALNTDVAFVLGCVACGWGCFGIWALYVWQFFLEARHASPLLASGYFSPAAVSGACAAVITGFLLGRLRPATVMIMALTAFTVGSIIIATAPVDQSYWAQCFVNMVIMPFGMDMSFPAATLILSNAVGKEHQGIAASLVNTVVNYSISLGLGFAGTVEVHVNNGGHTTEDLLKGYRGAWYVGIGLAGLGMVISLIYSLNTRRSK</sequence>
<evidence type="ECO:0000256" key="4">
    <source>
        <dbReference type="ARBA" id="ARBA00023136"/>
    </source>
</evidence>
<dbReference type="GO" id="GO:0022857">
    <property type="term" value="F:transmembrane transporter activity"/>
    <property type="evidence" value="ECO:0007669"/>
    <property type="project" value="InterPro"/>
</dbReference>
<gene>
    <name evidence="8" type="ORF">M501DRAFT_938863</name>
</gene>
<feature type="transmembrane region" description="Helical" evidence="6">
    <location>
        <begin position="285"/>
        <end position="303"/>
    </location>
</feature>
<dbReference type="InterPro" id="IPR011701">
    <property type="entry name" value="MFS"/>
</dbReference>
<feature type="transmembrane region" description="Helical" evidence="6">
    <location>
        <begin position="492"/>
        <end position="513"/>
    </location>
</feature>
<name>A0A9P4VPJ0_9PEZI</name>
<evidence type="ECO:0000259" key="7">
    <source>
        <dbReference type="PROSITE" id="PS50850"/>
    </source>
</evidence>
<feature type="transmembrane region" description="Helical" evidence="6">
    <location>
        <begin position="94"/>
        <end position="113"/>
    </location>
</feature>
<keyword evidence="3 6" id="KW-1133">Transmembrane helix</keyword>
<feature type="transmembrane region" description="Helical" evidence="6">
    <location>
        <begin position="387"/>
        <end position="406"/>
    </location>
</feature>
<dbReference type="AlphaFoldDB" id="A0A9P4VPJ0"/>
<feature type="domain" description="Major facilitator superfamily (MFS) profile" evidence="7">
    <location>
        <begin position="55"/>
        <end position="516"/>
    </location>
</feature>
<evidence type="ECO:0000256" key="2">
    <source>
        <dbReference type="ARBA" id="ARBA00022692"/>
    </source>
</evidence>
<evidence type="ECO:0000256" key="5">
    <source>
        <dbReference type="SAM" id="MobiDB-lite"/>
    </source>
</evidence>
<comment type="subcellular location">
    <subcellularLocation>
        <location evidence="1">Membrane</location>
        <topology evidence="1">Multi-pass membrane protein</topology>
    </subcellularLocation>
</comment>
<accession>A0A9P4VPJ0</accession>
<feature type="transmembrane region" description="Helical" evidence="6">
    <location>
        <begin position="159"/>
        <end position="176"/>
    </location>
</feature>
<reference evidence="8" key="1">
    <citation type="journal article" date="2020" name="Stud. Mycol.">
        <title>101 Dothideomycetes genomes: a test case for predicting lifestyles and emergence of pathogens.</title>
        <authorList>
            <person name="Haridas S."/>
            <person name="Albert R."/>
            <person name="Binder M."/>
            <person name="Bloem J."/>
            <person name="Labutti K."/>
            <person name="Salamov A."/>
            <person name="Andreopoulos B."/>
            <person name="Baker S."/>
            <person name="Barry K."/>
            <person name="Bills G."/>
            <person name="Bluhm B."/>
            <person name="Cannon C."/>
            <person name="Castanera R."/>
            <person name="Culley D."/>
            <person name="Daum C."/>
            <person name="Ezra D."/>
            <person name="Gonzalez J."/>
            <person name="Henrissat B."/>
            <person name="Kuo A."/>
            <person name="Liang C."/>
            <person name="Lipzen A."/>
            <person name="Lutzoni F."/>
            <person name="Magnuson J."/>
            <person name="Mondo S."/>
            <person name="Nolan M."/>
            <person name="Ohm R."/>
            <person name="Pangilinan J."/>
            <person name="Park H.-J."/>
            <person name="Ramirez L."/>
            <person name="Alfaro M."/>
            <person name="Sun H."/>
            <person name="Tritt A."/>
            <person name="Yoshinaga Y."/>
            <person name="Zwiers L.-H."/>
            <person name="Turgeon B."/>
            <person name="Goodwin S."/>
            <person name="Spatafora J."/>
            <person name="Crous P."/>
            <person name="Grigoriev I."/>
        </authorList>
    </citation>
    <scope>NUCLEOTIDE SEQUENCE</scope>
    <source>
        <strain evidence="8">CBS 101060</strain>
    </source>
</reference>
<comment type="caution">
    <text evidence="8">The sequence shown here is derived from an EMBL/GenBank/DDBJ whole genome shotgun (WGS) entry which is preliminary data.</text>
</comment>
<dbReference type="Gene3D" id="1.20.1250.20">
    <property type="entry name" value="MFS general substrate transporter like domains"/>
    <property type="match status" value="1"/>
</dbReference>
<evidence type="ECO:0000256" key="1">
    <source>
        <dbReference type="ARBA" id="ARBA00004141"/>
    </source>
</evidence>
<feature type="transmembrane region" description="Helical" evidence="6">
    <location>
        <begin position="450"/>
        <end position="472"/>
    </location>
</feature>
<dbReference type="CDD" id="cd17476">
    <property type="entry name" value="MFS_Amf1_MDR_like"/>
    <property type="match status" value="1"/>
</dbReference>
<dbReference type="OrthoDB" id="2428527at2759"/>
<dbReference type="Proteomes" id="UP000799429">
    <property type="component" value="Unassembled WGS sequence"/>
</dbReference>
<dbReference type="EMBL" id="MU006102">
    <property type="protein sequence ID" value="KAF2836787.1"/>
    <property type="molecule type" value="Genomic_DNA"/>
</dbReference>
<organism evidence="8 9">
    <name type="scientific">Patellaria atrata CBS 101060</name>
    <dbReference type="NCBI Taxonomy" id="1346257"/>
    <lineage>
        <taxon>Eukaryota</taxon>
        <taxon>Fungi</taxon>
        <taxon>Dikarya</taxon>
        <taxon>Ascomycota</taxon>
        <taxon>Pezizomycotina</taxon>
        <taxon>Dothideomycetes</taxon>
        <taxon>Dothideomycetes incertae sedis</taxon>
        <taxon>Patellariales</taxon>
        <taxon>Patellariaceae</taxon>
        <taxon>Patellaria</taxon>
    </lineage>
</organism>
<dbReference type="FunFam" id="1.20.1250.20:FF:000294">
    <property type="entry name" value="MFS transporter of unkown specificity"/>
    <property type="match status" value="1"/>
</dbReference>